<dbReference type="AlphaFoldDB" id="A0A429VCC7"/>
<gene>
    <name evidence="3" type="ORF">HMF7854_13000</name>
</gene>
<name>A0A429VCC7_9SPHN</name>
<dbReference type="InterPro" id="IPR009875">
    <property type="entry name" value="PilZ_domain"/>
</dbReference>
<reference evidence="3 4" key="1">
    <citation type="submission" date="2018-12" db="EMBL/GenBank/DDBJ databases">
        <title>Sphingomonas sp. HMF7854 Genome sequencing and assembly.</title>
        <authorList>
            <person name="Cha I."/>
            <person name="Kang H."/>
            <person name="Kim H."/>
            <person name="Kang J."/>
            <person name="Joh K."/>
        </authorList>
    </citation>
    <scope>NUCLEOTIDE SEQUENCE [LARGE SCALE GENOMIC DNA]</scope>
    <source>
        <strain evidence="3 4">HMF7854</strain>
    </source>
</reference>
<dbReference type="Proteomes" id="UP000274661">
    <property type="component" value="Unassembled WGS sequence"/>
</dbReference>
<dbReference type="Pfam" id="PF07238">
    <property type="entry name" value="PilZ"/>
    <property type="match status" value="2"/>
</dbReference>
<proteinExistence type="predicted"/>
<dbReference type="RefSeq" id="WP_126719571.1">
    <property type="nucleotide sequence ID" value="NZ_RWJF01000001.1"/>
</dbReference>
<protein>
    <submittedName>
        <fullName evidence="3">PilZ domain-containing protein</fullName>
    </submittedName>
</protein>
<evidence type="ECO:0000313" key="3">
    <source>
        <dbReference type="EMBL" id="RST31649.1"/>
    </source>
</evidence>
<dbReference type="OrthoDB" id="7553365at2"/>
<organism evidence="3 4">
    <name type="scientific">Sphingomonas ginkgonis</name>
    <dbReference type="NCBI Taxonomy" id="2315330"/>
    <lineage>
        <taxon>Bacteria</taxon>
        <taxon>Pseudomonadati</taxon>
        <taxon>Pseudomonadota</taxon>
        <taxon>Alphaproteobacteria</taxon>
        <taxon>Sphingomonadales</taxon>
        <taxon>Sphingomonadaceae</taxon>
        <taxon>Sphingomonas</taxon>
    </lineage>
</organism>
<feature type="region of interest" description="Disordered" evidence="1">
    <location>
        <begin position="156"/>
        <end position="180"/>
    </location>
</feature>
<dbReference type="GO" id="GO:0035438">
    <property type="term" value="F:cyclic-di-GMP binding"/>
    <property type="evidence" value="ECO:0007669"/>
    <property type="project" value="InterPro"/>
</dbReference>
<dbReference type="SUPFAM" id="SSF141371">
    <property type="entry name" value="PilZ domain-like"/>
    <property type="match status" value="2"/>
</dbReference>
<sequence length="308" mass="34377">MNSFRSKILSGEPLGEPLLKTSKKRQNRLEGDDLKAVPIPRAEGRNADHRGEDRHRLVGEQVILNSAEGEHEARLINLSGGGAMVECDADLPMWEKVELVLGGKAGVECVVRWIRDGRFGLEFAHETKLDCSPEERNALLREVLERNFADPILLEPRAEAPEPEQPAGTTTPFDEQSSREPRHPLIWSGCIHYNHESTAVRLRNISSAGAQIDCPLALQAGVKLLLDLEEAGTIFAEVMWARGDLVGLKFEAPFEVSSLARKKPEVAPSQWEQPVYLRDSGRASPWASHWQRKSISDLKSELEGFLKR</sequence>
<feature type="compositionally biased region" description="Basic and acidic residues" evidence="1">
    <location>
        <begin position="42"/>
        <end position="52"/>
    </location>
</feature>
<evidence type="ECO:0000259" key="2">
    <source>
        <dbReference type="Pfam" id="PF07238"/>
    </source>
</evidence>
<comment type="caution">
    <text evidence="3">The sequence shown here is derived from an EMBL/GenBank/DDBJ whole genome shotgun (WGS) entry which is preliminary data.</text>
</comment>
<keyword evidence="4" id="KW-1185">Reference proteome</keyword>
<dbReference type="Gene3D" id="2.40.10.220">
    <property type="entry name" value="predicted glycosyltransferase like domains"/>
    <property type="match status" value="2"/>
</dbReference>
<feature type="domain" description="PilZ" evidence="2">
    <location>
        <begin position="179"/>
        <end position="251"/>
    </location>
</feature>
<accession>A0A429VCC7</accession>
<dbReference type="EMBL" id="RWJF01000001">
    <property type="protein sequence ID" value="RST31649.1"/>
    <property type="molecule type" value="Genomic_DNA"/>
</dbReference>
<feature type="region of interest" description="Disordered" evidence="1">
    <location>
        <begin position="1"/>
        <end position="52"/>
    </location>
</feature>
<feature type="domain" description="PilZ" evidence="2">
    <location>
        <begin position="60"/>
        <end position="126"/>
    </location>
</feature>
<evidence type="ECO:0000313" key="4">
    <source>
        <dbReference type="Proteomes" id="UP000274661"/>
    </source>
</evidence>
<evidence type="ECO:0000256" key="1">
    <source>
        <dbReference type="SAM" id="MobiDB-lite"/>
    </source>
</evidence>